<gene>
    <name evidence="1" type="ORF">BDDG_11984</name>
</gene>
<organism evidence="1">
    <name type="scientific">Ajellomyces dermatitidis (strain ATCC 18188 / CBS 674.68)</name>
    <name type="common">Blastomyces dermatitidis</name>
    <dbReference type="NCBI Taxonomy" id="653446"/>
    <lineage>
        <taxon>Eukaryota</taxon>
        <taxon>Fungi</taxon>
        <taxon>Dikarya</taxon>
        <taxon>Ascomycota</taxon>
        <taxon>Pezizomycotina</taxon>
        <taxon>Eurotiomycetes</taxon>
        <taxon>Eurotiomycetidae</taxon>
        <taxon>Onygenales</taxon>
        <taxon>Ajellomycetaceae</taxon>
        <taxon>Blastomyces</taxon>
    </lineage>
</organism>
<proteinExistence type="predicted"/>
<dbReference type="Proteomes" id="UP000007802">
    <property type="component" value="Unassembled WGS sequence"/>
</dbReference>
<evidence type="ECO:0000313" key="1">
    <source>
        <dbReference type="EMBL" id="KMW67219.1"/>
    </source>
</evidence>
<protein>
    <submittedName>
        <fullName evidence="1">Uncharacterized protein</fullName>
    </submittedName>
</protein>
<reference evidence="1" key="1">
    <citation type="submission" date="2010-03" db="EMBL/GenBank/DDBJ databases">
        <title>Annotation of Blastomyces dermatitidis strain ATCC 18188.</title>
        <authorList>
            <consortium name="The Broad Institute Genome Sequencing Platform"/>
            <consortium name="Broad Institute Genome Sequencing Center for Infectious Disease."/>
            <person name="Cuomo C."/>
            <person name="Klein B."/>
            <person name="Sullivan T."/>
            <person name="Heitman J."/>
            <person name="Young S."/>
            <person name="Zeng Q."/>
            <person name="Gargeya S."/>
            <person name="Alvarado L."/>
            <person name="Berlin A.M."/>
            <person name="Chapman S.B."/>
            <person name="Chen Z."/>
            <person name="Freedman E."/>
            <person name="Gellesch M."/>
            <person name="Goldberg J."/>
            <person name="Griggs A."/>
            <person name="Gujja S."/>
            <person name="Heilman E."/>
            <person name="Heiman D."/>
            <person name="Howarth C."/>
            <person name="Mehta T."/>
            <person name="Neiman D."/>
            <person name="Pearson M."/>
            <person name="Roberts A."/>
            <person name="Saif S."/>
            <person name="Shea T."/>
            <person name="Shenoy N."/>
            <person name="Sisk P."/>
            <person name="Stolte C."/>
            <person name="Sykes S."/>
            <person name="White J."/>
            <person name="Yandava C."/>
            <person name="Haas B."/>
            <person name="Nusbaum C."/>
            <person name="Birren B."/>
        </authorList>
    </citation>
    <scope>NUCLEOTIDE SEQUENCE</scope>
    <source>
        <strain evidence="1">ATCC 18188</strain>
    </source>
</reference>
<sequence>MAKKDARNRHATFYDKDLKPIAPVQCLDAAIEDGTNTVFMAIGGELNVDENMVASASQVLDIRKRLKSRACEDPRLENQLAEEEEEL</sequence>
<name>A0A0J9HDU7_AJEDA</name>
<dbReference type="EMBL" id="GG749418">
    <property type="protein sequence ID" value="KMW67219.1"/>
    <property type="molecule type" value="Genomic_DNA"/>
</dbReference>
<accession>A0A0J9HDU7</accession>
<dbReference type="OrthoDB" id="4227485at2759"/>
<dbReference type="AlphaFoldDB" id="A0A0J9HDU7"/>